<proteinExistence type="predicted"/>
<accession>A0A8X7R3Y0</accession>
<feature type="region of interest" description="Disordered" evidence="1">
    <location>
        <begin position="230"/>
        <end position="264"/>
    </location>
</feature>
<keyword evidence="4" id="KW-1185">Reference proteome</keyword>
<evidence type="ECO:0000256" key="2">
    <source>
        <dbReference type="SAM" id="SignalP"/>
    </source>
</evidence>
<feature type="compositionally biased region" description="Basic and acidic residues" evidence="1">
    <location>
        <begin position="186"/>
        <end position="203"/>
    </location>
</feature>
<name>A0A8X7R3Y0_BRACI</name>
<gene>
    <name evidence="3" type="ORF">Bca52824_052033</name>
</gene>
<evidence type="ECO:0000256" key="1">
    <source>
        <dbReference type="SAM" id="MobiDB-lite"/>
    </source>
</evidence>
<feature type="region of interest" description="Disordered" evidence="1">
    <location>
        <begin position="43"/>
        <end position="64"/>
    </location>
</feature>
<organism evidence="3 4">
    <name type="scientific">Brassica carinata</name>
    <name type="common">Ethiopian mustard</name>
    <name type="synonym">Abyssinian cabbage</name>
    <dbReference type="NCBI Taxonomy" id="52824"/>
    <lineage>
        <taxon>Eukaryota</taxon>
        <taxon>Viridiplantae</taxon>
        <taxon>Streptophyta</taxon>
        <taxon>Embryophyta</taxon>
        <taxon>Tracheophyta</taxon>
        <taxon>Spermatophyta</taxon>
        <taxon>Magnoliopsida</taxon>
        <taxon>eudicotyledons</taxon>
        <taxon>Gunneridae</taxon>
        <taxon>Pentapetalae</taxon>
        <taxon>rosids</taxon>
        <taxon>malvids</taxon>
        <taxon>Brassicales</taxon>
        <taxon>Brassicaceae</taxon>
        <taxon>Brassiceae</taxon>
        <taxon>Brassica</taxon>
    </lineage>
</organism>
<feature type="region of interest" description="Disordered" evidence="1">
    <location>
        <begin position="76"/>
        <end position="103"/>
    </location>
</feature>
<comment type="caution">
    <text evidence="3">The sequence shown here is derived from an EMBL/GenBank/DDBJ whole genome shotgun (WGS) entry which is preliminary data.</text>
</comment>
<dbReference type="EMBL" id="JAAMPC010000011">
    <property type="protein sequence ID" value="KAG2280813.1"/>
    <property type="molecule type" value="Genomic_DNA"/>
</dbReference>
<evidence type="ECO:0000313" key="4">
    <source>
        <dbReference type="Proteomes" id="UP000886595"/>
    </source>
</evidence>
<reference evidence="3 4" key="1">
    <citation type="submission" date="2020-02" db="EMBL/GenBank/DDBJ databases">
        <authorList>
            <person name="Ma Q."/>
            <person name="Huang Y."/>
            <person name="Song X."/>
            <person name="Pei D."/>
        </authorList>
    </citation>
    <scope>NUCLEOTIDE SEQUENCE [LARGE SCALE GENOMIC DNA]</scope>
    <source>
        <strain evidence="3">Sxm20200214</strain>
        <tissue evidence="3">Leaf</tissue>
    </source>
</reference>
<sequence>MGKHRKSGALMLFPSSKFLRLATLACGSSCKAVQDVSPTKAYSSISESGSVPTSPIGTVGGPTSSSDLALDADLLSPVDGNTARSTSRESKNRRRSCPSRSRRETANLIYRAKGPVIGTEYQIIRKARQEMIIDRPTMVMEDEQIVHEAAIGVAIIGQAEGSSAVSDLPVDCNLSRIVVDNWTEEVEKQTDAPESKSLAEDSIKTSSAPKQTVSLDHIMGFSTVHVYHEEGGSFAGPRDGSTDDSEAPFLLVNNRKSSRKATKA</sequence>
<keyword evidence="2" id="KW-0732">Signal</keyword>
<feature type="region of interest" description="Disordered" evidence="1">
    <location>
        <begin position="186"/>
        <end position="209"/>
    </location>
</feature>
<feature type="chain" id="PRO_5036492084" evidence="2">
    <location>
        <begin position="28"/>
        <end position="264"/>
    </location>
</feature>
<protein>
    <submittedName>
        <fullName evidence="3">Uncharacterized protein</fullName>
    </submittedName>
</protein>
<dbReference type="Proteomes" id="UP000886595">
    <property type="component" value="Unassembled WGS sequence"/>
</dbReference>
<evidence type="ECO:0000313" key="3">
    <source>
        <dbReference type="EMBL" id="KAG2280813.1"/>
    </source>
</evidence>
<dbReference type="AlphaFoldDB" id="A0A8X7R3Y0"/>
<feature type="compositionally biased region" description="Polar residues" evidence="1">
    <location>
        <begin position="43"/>
        <end position="56"/>
    </location>
</feature>
<feature type="signal peptide" evidence="2">
    <location>
        <begin position="1"/>
        <end position="27"/>
    </location>
</feature>